<feature type="non-terminal residue" evidence="7">
    <location>
        <position position="235"/>
    </location>
</feature>
<keyword evidence="5" id="KW-0732">Signal</keyword>
<comment type="similarity">
    <text evidence="1">Belongs to the type-B carboxylesterase/lipase family.</text>
</comment>
<sequence>MRVMIVVLSTLFVLVTFGDSISIKEDFSETMTKESTDVESFEQALNVTMFKVGARNCWECSYPCRGRYCCDGYYPQCCLVGNSFSNIDILSGITKDEGHMLAILSYPQILSNNFTENAFNTALNQMNEVFHNIHIETVSEYYLKNIDPDNSHEVSRAFSKLYGDVFMICPTYLFAKQFAMNSNRDAYFYMLTYQSNIFGSLKWDDHGDVVHGADMAFVFGHPLENIKSSEKNRKH</sequence>
<dbReference type="InterPro" id="IPR002018">
    <property type="entry name" value="CarbesteraseB"/>
</dbReference>
<evidence type="ECO:0000256" key="3">
    <source>
        <dbReference type="ARBA" id="ARBA00022801"/>
    </source>
</evidence>
<evidence type="ECO:0000256" key="5">
    <source>
        <dbReference type="SAM" id="SignalP"/>
    </source>
</evidence>
<keyword evidence="3" id="KW-0378">Hydrolase</keyword>
<evidence type="ECO:0000259" key="6">
    <source>
        <dbReference type="Pfam" id="PF00135"/>
    </source>
</evidence>
<dbReference type="GO" id="GO:0005886">
    <property type="term" value="C:plasma membrane"/>
    <property type="evidence" value="ECO:0007669"/>
    <property type="project" value="TreeGrafter"/>
</dbReference>
<protein>
    <recommendedName>
        <fullName evidence="6">Carboxylesterase type B domain-containing protein</fullName>
    </recommendedName>
</protein>
<dbReference type="InterPro" id="IPR029058">
    <property type="entry name" value="AB_hydrolase_fold"/>
</dbReference>
<keyword evidence="2" id="KW-0719">Serine esterase</keyword>
<dbReference type="OrthoDB" id="408631at2759"/>
<dbReference type="EMBL" id="CAJPVJ010011965">
    <property type="protein sequence ID" value="CAG2174084.1"/>
    <property type="molecule type" value="Genomic_DNA"/>
</dbReference>
<organism evidence="7">
    <name type="scientific">Oppiella nova</name>
    <dbReference type="NCBI Taxonomy" id="334625"/>
    <lineage>
        <taxon>Eukaryota</taxon>
        <taxon>Metazoa</taxon>
        <taxon>Ecdysozoa</taxon>
        <taxon>Arthropoda</taxon>
        <taxon>Chelicerata</taxon>
        <taxon>Arachnida</taxon>
        <taxon>Acari</taxon>
        <taxon>Acariformes</taxon>
        <taxon>Sarcoptiformes</taxon>
        <taxon>Oribatida</taxon>
        <taxon>Brachypylina</taxon>
        <taxon>Oppioidea</taxon>
        <taxon>Oppiidae</taxon>
        <taxon>Oppiella</taxon>
    </lineage>
</organism>
<dbReference type="Pfam" id="PF00135">
    <property type="entry name" value="COesterase"/>
    <property type="match status" value="1"/>
</dbReference>
<evidence type="ECO:0000256" key="2">
    <source>
        <dbReference type="ARBA" id="ARBA00022487"/>
    </source>
</evidence>
<keyword evidence="8" id="KW-1185">Reference proteome</keyword>
<name>A0A7R9MBZ3_9ACAR</name>
<evidence type="ECO:0000256" key="4">
    <source>
        <dbReference type="ARBA" id="ARBA00023180"/>
    </source>
</evidence>
<evidence type="ECO:0000313" key="7">
    <source>
        <dbReference type="EMBL" id="CAD7656897.1"/>
    </source>
</evidence>
<evidence type="ECO:0000313" key="8">
    <source>
        <dbReference type="Proteomes" id="UP000728032"/>
    </source>
</evidence>
<dbReference type="GO" id="GO:0003990">
    <property type="term" value="F:acetylcholinesterase activity"/>
    <property type="evidence" value="ECO:0007669"/>
    <property type="project" value="TreeGrafter"/>
</dbReference>
<dbReference type="AlphaFoldDB" id="A0A7R9MBZ3"/>
<gene>
    <name evidence="7" type="ORF">ONB1V03_LOCUS13533</name>
</gene>
<dbReference type="InterPro" id="IPR050654">
    <property type="entry name" value="AChE-related_enzymes"/>
</dbReference>
<dbReference type="GO" id="GO:0005615">
    <property type="term" value="C:extracellular space"/>
    <property type="evidence" value="ECO:0007669"/>
    <property type="project" value="TreeGrafter"/>
</dbReference>
<dbReference type="PANTHER" id="PTHR43918">
    <property type="entry name" value="ACETYLCHOLINESTERASE"/>
    <property type="match status" value="1"/>
</dbReference>
<feature type="signal peptide" evidence="5">
    <location>
        <begin position="1"/>
        <end position="18"/>
    </location>
</feature>
<proteinExistence type="inferred from homology"/>
<evidence type="ECO:0000256" key="1">
    <source>
        <dbReference type="ARBA" id="ARBA00005964"/>
    </source>
</evidence>
<dbReference type="Gene3D" id="3.40.50.1820">
    <property type="entry name" value="alpha/beta hydrolase"/>
    <property type="match status" value="1"/>
</dbReference>
<dbReference type="GO" id="GO:0006581">
    <property type="term" value="P:acetylcholine catabolic process"/>
    <property type="evidence" value="ECO:0007669"/>
    <property type="project" value="TreeGrafter"/>
</dbReference>
<dbReference type="PANTHER" id="PTHR43918:SF4">
    <property type="entry name" value="CARBOXYLIC ESTER HYDROLASE"/>
    <property type="match status" value="1"/>
</dbReference>
<dbReference type="EMBL" id="OC926790">
    <property type="protein sequence ID" value="CAD7656897.1"/>
    <property type="molecule type" value="Genomic_DNA"/>
</dbReference>
<feature type="chain" id="PRO_5035592298" description="Carboxylesterase type B domain-containing protein" evidence="5">
    <location>
        <begin position="19"/>
        <end position="235"/>
    </location>
</feature>
<reference evidence="7" key="1">
    <citation type="submission" date="2020-11" db="EMBL/GenBank/DDBJ databases">
        <authorList>
            <person name="Tran Van P."/>
        </authorList>
    </citation>
    <scope>NUCLEOTIDE SEQUENCE</scope>
</reference>
<accession>A0A7R9MBZ3</accession>
<feature type="domain" description="Carboxylesterase type B" evidence="6">
    <location>
        <begin position="83"/>
        <end position="227"/>
    </location>
</feature>
<keyword evidence="4" id="KW-0325">Glycoprotein</keyword>
<dbReference type="GO" id="GO:0019695">
    <property type="term" value="P:choline metabolic process"/>
    <property type="evidence" value="ECO:0007669"/>
    <property type="project" value="TreeGrafter"/>
</dbReference>
<dbReference type="SUPFAM" id="SSF53474">
    <property type="entry name" value="alpha/beta-Hydrolases"/>
    <property type="match status" value="1"/>
</dbReference>
<dbReference type="Proteomes" id="UP000728032">
    <property type="component" value="Unassembled WGS sequence"/>
</dbReference>